<dbReference type="EMBL" id="CH474085">
    <property type="protein sequence ID" value="EDL84466.1"/>
    <property type="molecule type" value="Genomic_DNA"/>
</dbReference>
<organism evidence="1 2">
    <name type="scientific">Rattus norvegicus</name>
    <name type="common">Rat</name>
    <dbReference type="NCBI Taxonomy" id="10116"/>
    <lineage>
        <taxon>Eukaryota</taxon>
        <taxon>Metazoa</taxon>
        <taxon>Chordata</taxon>
        <taxon>Craniata</taxon>
        <taxon>Vertebrata</taxon>
        <taxon>Euteleostomi</taxon>
        <taxon>Mammalia</taxon>
        <taxon>Eutheria</taxon>
        <taxon>Euarchontoglires</taxon>
        <taxon>Glires</taxon>
        <taxon>Rodentia</taxon>
        <taxon>Myomorpha</taxon>
        <taxon>Muroidea</taxon>
        <taxon>Muridae</taxon>
        <taxon>Murinae</taxon>
        <taxon>Rattus</taxon>
    </lineage>
</organism>
<dbReference type="AlphaFoldDB" id="A6KQ96"/>
<evidence type="ECO:0000313" key="2">
    <source>
        <dbReference type="Proteomes" id="UP000234681"/>
    </source>
</evidence>
<proteinExistence type="predicted"/>
<evidence type="ECO:0000313" key="1">
    <source>
        <dbReference type="EMBL" id="EDL84466.1"/>
    </source>
</evidence>
<name>A6KQ96_RAT</name>
<sequence>MVLVNKDHCLVFLKNKVKSCPEVLSVLKSYASNFKIFLCKLGRLLIMANIQKILCRICVHLMPCAILPTICLWPNKVF</sequence>
<reference evidence="2" key="1">
    <citation type="submission" date="2005-09" db="EMBL/GenBank/DDBJ databases">
        <authorList>
            <person name="Mural R.J."/>
            <person name="Li P.W."/>
            <person name="Adams M.D."/>
            <person name="Amanatides P.G."/>
            <person name="Baden-Tillson H."/>
            <person name="Barnstead M."/>
            <person name="Chin S.H."/>
            <person name="Dew I."/>
            <person name="Evans C.A."/>
            <person name="Ferriera S."/>
            <person name="Flanigan M."/>
            <person name="Fosler C."/>
            <person name="Glodek A."/>
            <person name="Gu Z."/>
            <person name="Holt R.A."/>
            <person name="Jennings D."/>
            <person name="Kraft C.L."/>
            <person name="Lu F."/>
            <person name="Nguyen T."/>
            <person name="Nusskern D.R."/>
            <person name="Pfannkoch C.M."/>
            <person name="Sitter C."/>
            <person name="Sutton G.G."/>
            <person name="Venter J.C."/>
            <person name="Wang Z."/>
            <person name="Woodage T."/>
            <person name="Zheng X.H."/>
            <person name="Zhong F."/>
        </authorList>
    </citation>
    <scope>NUCLEOTIDE SEQUENCE [LARGE SCALE GENOMIC DNA]</scope>
    <source>
        <strain>BN</strain>
        <strain evidence="2">Sprague-Dawley</strain>
    </source>
</reference>
<accession>A6KQ96</accession>
<gene>
    <name evidence="1" type="ORF">rCG_38976</name>
</gene>
<protein>
    <submittedName>
        <fullName evidence="1">RCG38976</fullName>
    </submittedName>
</protein>
<dbReference type="Proteomes" id="UP000234681">
    <property type="component" value="Chromosome 1"/>
</dbReference>